<dbReference type="Proteomes" id="UP000008063">
    <property type="component" value="Unassembled WGS sequence"/>
</dbReference>
<evidence type="ECO:0000313" key="1">
    <source>
        <dbReference type="EMBL" id="EGN95267.1"/>
    </source>
</evidence>
<dbReference type="AlphaFoldDB" id="F8Q9L2"/>
<sequence length="149" mass="16847">MTDKPSQGSKAILASPPFKSTGKKEIFQTNSSKILFALSRISSDKANDANDACHTWKGTISEVIKELDNKFLNPHLKLKAEIALHSYEQREMTVYAYFGGLESKLMEAGLPPDAHRSYPFIHSILRRNLSQFLCDRILQQENLPTTYSE</sequence>
<keyword evidence="2" id="KW-1185">Reference proteome</keyword>
<organism evidence="2">
    <name type="scientific">Serpula lacrymans var. lacrymans (strain S7.3)</name>
    <name type="common">Dry rot fungus</name>
    <dbReference type="NCBI Taxonomy" id="936435"/>
    <lineage>
        <taxon>Eukaryota</taxon>
        <taxon>Fungi</taxon>
        <taxon>Dikarya</taxon>
        <taxon>Basidiomycota</taxon>
        <taxon>Agaricomycotina</taxon>
        <taxon>Agaricomycetes</taxon>
        <taxon>Agaricomycetidae</taxon>
        <taxon>Boletales</taxon>
        <taxon>Coniophorineae</taxon>
        <taxon>Serpulaceae</taxon>
        <taxon>Serpula</taxon>
    </lineage>
</organism>
<proteinExistence type="predicted"/>
<name>F8Q9L2_SERL3</name>
<evidence type="ECO:0000313" key="2">
    <source>
        <dbReference type="Proteomes" id="UP000008063"/>
    </source>
</evidence>
<accession>F8Q9L2</accession>
<protein>
    <submittedName>
        <fullName evidence="1">Uncharacterized protein</fullName>
    </submittedName>
</protein>
<dbReference type="HOGENOM" id="CLU_049780_1_0_1"/>
<gene>
    <name evidence="1" type="ORF">SERLA73DRAFT_155369</name>
</gene>
<reference evidence="2" key="1">
    <citation type="journal article" date="2011" name="Science">
        <title>The plant cell wall-decomposing machinery underlies the functional diversity of forest fungi.</title>
        <authorList>
            <person name="Eastwood D.C."/>
            <person name="Floudas D."/>
            <person name="Binder M."/>
            <person name="Majcherczyk A."/>
            <person name="Schneider P."/>
            <person name="Aerts A."/>
            <person name="Asiegbu F.O."/>
            <person name="Baker S.E."/>
            <person name="Barry K."/>
            <person name="Bendiksby M."/>
            <person name="Blumentritt M."/>
            <person name="Coutinho P.M."/>
            <person name="Cullen D."/>
            <person name="de Vries R.P."/>
            <person name="Gathman A."/>
            <person name="Goodell B."/>
            <person name="Henrissat B."/>
            <person name="Ihrmark K."/>
            <person name="Kauserud H."/>
            <person name="Kohler A."/>
            <person name="LaButti K."/>
            <person name="Lapidus A."/>
            <person name="Lavin J.L."/>
            <person name="Lee Y.-H."/>
            <person name="Lindquist E."/>
            <person name="Lilly W."/>
            <person name="Lucas S."/>
            <person name="Morin E."/>
            <person name="Murat C."/>
            <person name="Oguiza J.A."/>
            <person name="Park J."/>
            <person name="Pisabarro A.G."/>
            <person name="Riley R."/>
            <person name="Rosling A."/>
            <person name="Salamov A."/>
            <person name="Schmidt O."/>
            <person name="Schmutz J."/>
            <person name="Skrede I."/>
            <person name="Stenlid J."/>
            <person name="Wiebenga A."/>
            <person name="Xie X."/>
            <person name="Kuees U."/>
            <person name="Hibbett D.S."/>
            <person name="Hoffmeister D."/>
            <person name="Hoegberg N."/>
            <person name="Martin F."/>
            <person name="Grigoriev I.V."/>
            <person name="Watkinson S.C."/>
        </authorList>
    </citation>
    <scope>NUCLEOTIDE SEQUENCE [LARGE SCALE GENOMIC DNA]</scope>
    <source>
        <strain evidence="2">strain S7.3</strain>
    </source>
</reference>
<dbReference type="InParanoid" id="F8Q9L2"/>
<dbReference type="EMBL" id="GL945486">
    <property type="protein sequence ID" value="EGN95267.1"/>
    <property type="molecule type" value="Genomic_DNA"/>
</dbReference>